<dbReference type="EMBL" id="CP041692">
    <property type="protein sequence ID" value="QDP98729.1"/>
    <property type="molecule type" value="Genomic_DNA"/>
</dbReference>
<reference evidence="2 3" key="1">
    <citation type="submission" date="2019-07" db="EMBL/GenBank/DDBJ databases">
        <title>Microlunatus dokdonensis sp. nov. isolated from the rhizospheric soil of the wild plant Elymus tsukushiensis.</title>
        <authorList>
            <person name="Ghim S.-Y."/>
            <person name="Hwang Y.-J."/>
            <person name="Son J.-S."/>
            <person name="Shin J.-H."/>
        </authorList>
    </citation>
    <scope>NUCLEOTIDE SEQUENCE [LARGE SCALE GENOMIC DNA]</scope>
    <source>
        <strain evidence="2 3">KUDC0627</strain>
    </source>
</reference>
<dbReference type="Gene3D" id="1.10.10.10">
    <property type="entry name" value="Winged helix-like DNA-binding domain superfamily/Winged helix DNA-binding domain"/>
    <property type="match status" value="1"/>
</dbReference>
<dbReference type="InterPro" id="IPR036390">
    <property type="entry name" value="WH_DNA-bd_sf"/>
</dbReference>
<feature type="domain" description="Transcription regulator PadR N-terminal" evidence="1">
    <location>
        <begin position="8"/>
        <end position="81"/>
    </location>
</feature>
<dbReference type="KEGG" id="mik:FOE78_10640"/>
<evidence type="ECO:0000313" key="3">
    <source>
        <dbReference type="Proteomes" id="UP000319263"/>
    </source>
</evidence>
<accession>A0A516Q5K7</accession>
<evidence type="ECO:0000313" key="2">
    <source>
        <dbReference type="EMBL" id="QDP98729.1"/>
    </source>
</evidence>
<dbReference type="Pfam" id="PF03551">
    <property type="entry name" value="PadR"/>
    <property type="match status" value="1"/>
</dbReference>
<gene>
    <name evidence="2" type="ORF">FOE78_10640</name>
</gene>
<dbReference type="Proteomes" id="UP000319263">
    <property type="component" value="Chromosome"/>
</dbReference>
<dbReference type="InterPro" id="IPR052509">
    <property type="entry name" value="Metal_resp_DNA-bind_regulator"/>
</dbReference>
<dbReference type="InterPro" id="IPR036388">
    <property type="entry name" value="WH-like_DNA-bd_sf"/>
</dbReference>
<evidence type="ECO:0000259" key="1">
    <source>
        <dbReference type="Pfam" id="PF03551"/>
    </source>
</evidence>
<keyword evidence="3" id="KW-1185">Reference proteome</keyword>
<dbReference type="SUPFAM" id="SSF46785">
    <property type="entry name" value="Winged helix' DNA-binding domain"/>
    <property type="match status" value="1"/>
</dbReference>
<dbReference type="InterPro" id="IPR005149">
    <property type="entry name" value="Tscrpt_reg_PadR_N"/>
</dbReference>
<name>A0A516Q5K7_9ACTN</name>
<organism evidence="2 3">
    <name type="scientific">Microlunatus elymi</name>
    <dbReference type="NCBI Taxonomy" id="2596828"/>
    <lineage>
        <taxon>Bacteria</taxon>
        <taxon>Bacillati</taxon>
        <taxon>Actinomycetota</taxon>
        <taxon>Actinomycetes</taxon>
        <taxon>Propionibacteriales</taxon>
        <taxon>Propionibacteriaceae</taxon>
        <taxon>Microlunatus</taxon>
    </lineage>
</organism>
<dbReference type="PANTHER" id="PTHR33169:SF13">
    <property type="entry name" value="PADR-FAMILY TRANSCRIPTIONAL REGULATOR"/>
    <property type="match status" value="1"/>
</dbReference>
<protein>
    <submittedName>
        <fullName evidence="2">Helix-turn-helix transcriptional regulator</fullName>
    </submittedName>
</protein>
<proteinExistence type="predicted"/>
<dbReference type="OrthoDB" id="3186544at2"/>
<dbReference type="PANTHER" id="PTHR33169">
    <property type="entry name" value="PADR-FAMILY TRANSCRIPTIONAL REGULATOR"/>
    <property type="match status" value="1"/>
</dbReference>
<sequence length="108" mass="11722">MREPSFLILTALADGRQHGYAVMKSVEDLSDGAVRLRPGSLYATLDRLADAGLIRGAGEEVVDGRARQYYALTSLGVERLAAEVQRMRANASRAEAGLRRFRANEASA</sequence>
<dbReference type="AlphaFoldDB" id="A0A516Q5K7"/>